<keyword evidence="3" id="KW-1185">Reference proteome</keyword>
<dbReference type="EMBL" id="LJIG01022456">
    <property type="protein sequence ID" value="KRT80491.1"/>
    <property type="molecule type" value="Genomic_DNA"/>
</dbReference>
<dbReference type="PANTHER" id="PTHR35270:SF2">
    <property type="entry name" value="FUSELESS, ISOFORM A"/>
    <property type="match status" value="1"/>
</dbReference>
<dbReference type="PANTHER" id="PTHR35270">
    <property type="entry name" value="FUSELESS, ISOFORM A"/>
    <property type="match status" value="1"/>
</dbReference>
<dbReference type="GO" id="GO:0007270">
    <property type="term" value="P:neuron-neuron synaptic transmission"/>
    <property type="evidence" value="ECO:0007669"/>
    <property type="project" value="TreeGrafter"/>
</dbReference>
<sequence length="398" mass="44676">MRGSTAGITTTLKGGSPTHYLFLCILDSVFSAVIVAPAVVGYWRSVWALMGIYAYPADSVTSGVISTVIGISGHLIFDLLQDFLIKYLHPDKKRIFYYVCSRIYTTCFAFVCVNGWRGPWVLLDYYTGFNLKILGSLAAISIIILAKLKALRNVSAPPFALATDHAKNYFTVPTMFKIKMTEKTTLYVLDCIFSVLVVGTLVVFVWRGAWVLLDVFLFPNYESLSAWASLVIGYIIVALAFMLQPGMRWICDRLTGFLRLCAADMFLIFSLCGTVNLWRGVWMLLNIYFLPDQMELSCWITHWACLVLLILLGCSNSLLVRGVYIDAEEPAGKCVIFPCYYLRLIFQQERAKKIAKRLQLDTASKKKQDGGVDNYAATTNHITAISQLSITEMKNHVV</sequence>
<gene>
    <name evidence="2" type="ORF">AMK59_8303</name>
</gene>
<feature type="transmembrane region" description="Helical" evidence="1">
    <location>
        <begin position="128"/>
        <end position="146"/>
    </location>
</feature>
<name>A0A0T6AZX2_9SCAR</name>
<dbReference type="Pfam" id="PF15993">
    <property type="entry name" value="Fuseless"/>
    <property type="match status" value="1"/>
</dbReference>
<evidence type="ECO:0000313" key="3">
    <source>
        <dbReference type="Proteomes" id="UP000051574"/>
    </source>
</evidence>
<reference evidence="2 3" key="1">
    <citation type="submission" date="2015-09" db="EMBL/GenBank/DDBJ databases">
        <title>Draft genome of the scarab beetle Oryctes borbonicus.</title>
        <authorList>
            <person name="Meyer J.M."/>
            <person name="Markov G.V."/>
            <person name="Baskaran P."/>
            <person name="Herrmann M."/>
            <person name="Sommer R.J."/>
            <person name="Roedelsperger C."/>
        </authorList>
    </citation>
    <scope>NUCLEOTIDE SEQUENCE [LARGE SCALE GENOMIC DNA]</scope>
    <source>
        <strain evidence="2">OB123</strain>
        <tissue evidence="2">Whole animal</tissue>
    </source>
</reference>
<evidence type="ECO:0000313" key="2">
    <source>
        <dbReference type="EMBL" id="KRT80491.1"/>
    </source>
</evidence>
<dbReference type="GO" id="GO:0042734">
    <property type="term" value="C:presynaptic membrane"/>
    <property type="evidence" value="ECO:0007669"/>
    <property type="project" value="TreeGrafter"/>
</dbReference>
<keyword evidence="1" id="KW-0472">Membrane</keyword>
<feature type="transmembrane region" description="Helical" evidence="1">
    <location>
        <begin position="20"/>
        <end position="43"/>
    </location>
</feature>
<feature type="transmembrane region" description="Helical" evidence="1">
    <location>
        <begin position="185"/>
        <end position="206"/>
    </location>
</feature>
<keyword evidence="1" id="KW-0812">Transmembrane</keyword>
<comment type="caution">
    <text evidence="2">The sequence shown here is derived from an EMBL/GenBank/DDBJ whole genome shotgun (WGS) entry which is preliminary data.</text>
</comment>
<dbReference type="GO" id="GO:0070073">
    <property type="term" value="P:clustering of voltage-gated calcium channels"/>
    <property type="evidence" value="ECO:0007669"/>
    <property type="project" value="TreeGrafter"/>
</dbReference>
<dbReference type="OrthoDB" id="45313at2759"/>
<feature type="transmembrane region" description="Helical" evidence="1">
    <location>
        <begin position="226"/>
        <end position="244"/>
    </location>
</feature>
<feature type="transmembrane region" description="Helical" evidence="1">
    <location>
        <begin position="299"/>
        <end position="320"/>
    </location>
</feature>
<dbReference type="Proteomes" id="UP000051574">
    <property type="component" value="Unassembled WGS sequence"/>
</dbReference>
<protein>
    <submittedName>
        <fullName evidence="2">Uncharacterized protein</fullName>
    </submittedName>
</protein>
<keyword evidence="1" id="KW-1133">Transmembrane helix</keyword>
<accession>A0A0T6AZX2</accession>
<feature type="transmembrane region" description="Helical" evidence="1">
    <location>
        <begin position="256"/>
        <end position="279"/>
    </location>
</feature>
<organism evidence="2 3">
    <name type="scientific">Oryctes borbonicus</name>
    <dbReference type="NCBI Taxonomy" id="1629725"/>
    <lineage>
        <taxon>Eukaryota</taxon>
        <taxon>Metazoa</taxon>
        <taxon>Ecdysozoa</taxon>
        <taxon>Arthropoda</taxon>
        <taxon>Hexapoda</taxon>
        <taxon>Insecta</taxon>
        <taxon>Pterygota</taxon>
        <taxon>Neoptera</taxon>
        <taxon>Endopterygota</taxon>
        <taxon>Coleoptera</taxon>
        <taxon>Polyphaga</taxon>
        <taxon>Scarabaeiformia</taxon>
        <taxon>Scarabaeidae</taxon>
        <taxon>Dynastinae</taxon>
        <taxon>Oryctes</taxon>
    </lineage>
</organism>
<dbReference type="GO" id="GO:0007274">
    <property type="term" value="P:neuromuscular synaptic transmission"/>
    <property type="evidence" value="ECO:0007669"/>
    <property type="project" value="TreeGrafter"/>
</dbReference>
<evidence type="ECO:0000256" key="1">
    <source>
        <dbReference type="SAM" id="Phobius"/>
    </source>
</evidence>
<proteinExistence type="predicted"/>
<dbReference type="AlphaFoldDB" id="A0A0T6AZX2"/>
<feature type="transmembrane region" description="Helical" evidence="1">
    <location>
        <begin position="95"/>
        <end position="116"/>
    </location>
</feature>
<feature type="transmembrane region" description="Helical" evidence="1">
    <location>
        <begin position="63"/>
        <end position="83"/>
    </location>
</feature>
<dbReference type="InterPro" id="IPR032751">
    <property type="entry name" value="Fuseless"/>
</dbReference>